<reference evidence="6 7" key="1">
    <citation type="submission" date="2022-10" db="EMBL/GenBank/DDBJ databases">
        <title>Defluviimonas sp. nov., isolated from ocean surface sediments.</title>
        <authorList>
            <person name="He W."/>
            <person name="Wang L."/>
            <person name="Zhang D.-F."/>
        </authorList>
    </citation>
    <scope>NUCLEOTIDE SEQUENCE [LARGE SCALE GENOMIC DNA]</scope>
    <source>
        <strain evidence="6 7">WL0050</strain>
    </source>
</reference>
<dbReference type="EMBL" id="JAOWKZ010000001">
    <property type="protein sequence ID" value="MCV2871650.1"/>
    <property type="molecule type" value="Genomic_DNA"/>
</dbReference>
<dbReference type="Proteomes" id="UP001652564">
    <property type="component" value="Unassembled WGS sequence"/>
</dbReference>
<dbReference type="RefSeq" id="WP_263738815.1">
    <property type="nucleotide sequence ID" value="NZ_JAOWKZ010000001.1"/>
</dbReference>
<evidence type="ECO:0000256" key="3">
    <source>
        <dbReference type="ARBA" id="ARBA00023125"/>
    </source>
</evidence>
<dbReference type="Gene3D" id="3.40.190.10">
    <property type="entry name" value="Periplasmic binding protein-like II"/>
    <property type="match status" value="2"/>
</dbReference>
<dbReference type="SUPFAM" id="SSF46785">
    <property type="entry name" value="Winged helix' DNA-binding domain"/>
    <property type="match status" value="1"/>
</dbReference>
<evidence type="ECO:0000313" key="7">
    <source>
        <dbReference type="Proteomes" id="UP001652564"/>
    </source>
</evidence>
<dbReference type="Pfam" id="PF03466">
    <property type="entry name" value="LysR_substrate"/>
    <property type="match status" value="1"/>
</dbReference>
<dbReference type="InterPro" id="IPR036390">
    <property type="entry name" value="WH_DNA-bd_sf"/>
</dbReference>
<dbReference type="SUPFAM" id="SSF53850">
    <property type="entry name" value="Periplasmic binding protein-like II"/>
    <property type="match status" value="1"/>
</dbReference>
<keyword evidence="4" id="KW-0804">Transcription</keyword>
<dbReference type="InterPro" id="IPR000847">
    <property type="entry name" value="LysR_HTH_N"/>
</dbReference>
<dbReference type="InterPro" id="IPR036388">
    <property type="entry name" value="WH-like_DNA-bd_sf"/>
</dbReference>
<proteinExistence type="inferred from homology"/>
<keyword evidence="3" id="KW-0238">DNA-binding</keyword>
<keyword evidence="2" id="KW-0805">Transcription regulation</keyword>
<dbReference type="InterPro" id="IPR050950">
    <property type="entry name" value="HTH-type_LysR_regulators"/>
</dbReference>
<dbReference type="Gene3D" id="1.10.10.10">
    <property type="entry name" value="Winged helix-like DNA-binding domain superfamily/Winged helix DNA-binding domain"/>
    <property type="match status" value="1"/>
</dbReference>
<feature type="domain" description="HTH lysR-type" evidence="5">
    <location>
        <begin position="3"/>
        <end position="61"/>
    </location>
</feature>
<evidence type="ECO:0000256" key="1">
    <source>
        <dbReference type="ARBA" id="ARBA00009437"/>
    </source>
</evidence>
<evidence type="ECO:0000313" key="6">
    <source>
        <dbReference type="EMBL" id="MCV2871650.1"/>
    </source>
</evidence>
<comment type="caution">
    <text evidence="6">The sequence shown here is derived from an EMBL/GenBank/DDBJ whole genome shotgun (WGS) entry which is preliminary data.</text>
</comment>
<organism evidence="6 7">
    <name type="scientific">Albidovulum litorale</name>
    <dbReference type="NCBI Taxonomy" id="2984134"/>
    <lineage>
        <taxon>Bacteria</taxon>
        <taxon>Pseudomonadati</taxon>
        <taxon>Pseudomonadota</taxon>
        <taxon>Alphaproteobacteria</taxon>
        <taxon>Rhodobacterales</taxon>
        <taxon>Paracoccaceae</taxon>
        <taxon>Albidovulum</taxon>
    </lineage>
</organism>
<dbReference type="PANTHER" id="PTHR30419">
    <property type="entry name" value="HTH-TYPE TRANSCRIPTIONAL REGULATOR YBHD"/>
    <property type="match status" value="1"/>
</dbReference>
<accession>A0ABT2ZKI9</accession>
<dbReference type="Pfam" id="PF00126">
    <property type="entry name" value="HTH_1"/>
    <property type="match status" value="1"/>
</dbReference>
<dbReference type="PROSITE" id="PS50931">
    <property type="entry name" value="HTH_LYSR"/>
    <property type="match status" value="1"/>
</dbReference>
<evidence type="ECO:0000256" key="4">
    <source>
        <dbReference type="ARBA" id="ARBA00023163"/>
    </source>
</evidence>
<name>A0ABT2ZKI9_9RHOB</name>
<sequence length="297" mass="31961">MSIKIDMLRCFVAVCDHGGLAGAAEALGRTPSAVSMMLKQFEDHLAAPLFEGARKSRLTPLGEMIHAEARRELDHFARTVAMIEGHSRAELGFVRLAVTPSVATAVLPSVIRSFMADHPKVRVDLRDMNSAAVQHELERERADIGIATLGPMPGFDRKRLFSDGFGIVCRSDHPLAAERGSVGWTDIADHDLIANGLCDLIREEAFAPILAASRLSVPNTASLLGFVRAGVGITILPRLAVLEERDGLVFRPLAETAAQRDVHVVSQPVQKLAPAARAFLAALGEIGLSGILDRRSS</sequence>
<gene>
    <name evidence="6" type="ORF">OEZ71_05020</name>
</gene>
<dbReference type="InterPro" id="IPR005119">
    <property type="entry name" value="LysR_subst-bd"/>
</dbReference>
<evidence type="ECO:0000256" key="2">
    <source>
        <dbReference type="ARBA" id="ARBA00023015"/>
    </source>
</evidence>
<dbReference type="PANTHER" id="PTHR30419:SF8">
    <property type="entry name" value="NITROGEN ASSIMILATION TRANSCRIPTIONAL ACTIVATOR-RELATED"/>
    <property type="match status" value="1"/>
</dbReference>
<comment type="similarity">
    <text evidence="1">Belongs to the LysR transcriptional regulatory family.</text>
</comment>
<keyword evidence="7" id="KW-1185">Reference proteome</keyword>
<protein>
    <submittedName>
        <fullName evidence="6">LysR family transcriptional regulator</fullName>
    </submittedName>
</protein>
<evidence type="ECO:0000259" key="5">
    <source>
        <dbReference type="PROSITE" id="PS50931"/>
    </source>
</evidence>